<proteinExistence type="predicted"/>
<protein>
    <submittedName>
        <fullName evidence="1">Uncharacterized protein</fullName>
    </submittedName>
</protein>
<sequence>VVKKRDGTLGVSRSDAVKALSYSVSYFASVRWSIEL</sequence>
<gene>
    <name evidence="2" type="ORF">ISN45_Aa01g022690</name>
    <name evidence="1" type="ORF">ISN45_Aa05g012780</name>
</gene>
<reference evidence="1 3" key="1">
    <citation type="submission" date="2020-12" db="EMBL/GenBank/DDBJ databases">
        <title>Concerted genomic and epigenomic changes stabilize Arabidopsis allopolyploids.</title>
        <authorList>
            <person name="Chen Z."/>
        </authorList>
    </citation>
    <scope>NUCLEOTIDE SEQUENCE [LARGE SCALE GENOMIC DNA]</scope>
    <source>
        <strain evidence="1">Allo738</strain>
        <tissue evidence="1">Leaf</tissue>
    </source>
</reference>
<keyword evidence="3" id="KW-1185">Reference proteome</keyword>
<name>A0A8T1ZNE9_9BRAS</name>
<evidence type="ECO:0000313" key="2">
    <source>
        <dbReference type="EMBL" id="KAG7593473.1"/>
    </source>
</evidence>
<dbReference type="Proteomes" id="UP000694240">
    <property type="component" value="Chromosome 6"/>
</dbReference>
<dbReference type="EMBL" id="JAEFBK010000006">
    <property type="protein sequence ID" value="KAG7593473.1"/>
    <property type="molecule type" value="Genomic_DNA"/>
</dbReference>
<feature type="non-terminal residue" evidence="1">
    <location>
        <position position="1"/>
    </location>
</feature>
<evidence type="ECO:0000313" key="3">
    <source>
        <dbReference type="Proteomes" id="UP000694240"/>
    </source>
</evidence>
<dbReference type="EMBL" id="JAEFBK010000010">
    <property type="protein sequence ID" value="KAG7559690.1"/>
    <property type="molecule type" value="Genomic_DNA"/>
</dbReference>
<accession>A0A8T1ZNE9</accession>
<evidence type="ECO:0000313" key="1">
    <source>
        <dbReference type="EMBL" id="KAG7559690.1"/>
    </source>
</evidence>
<comment type="caution">
    <text evidence="1">The sequence shown here is derived from an EMBL/GenBank/DDBJ whole genome shotgun (WGS) entry which is preliminary data.</text>
</comment>
<organism evidence="1 3">
    <name type="scientific">Arabidopsis thaliana x Arabidopsis arenosa</name>
    <dbReference type="NCBI Taxonomy" id="1240361"/>
    <lineage>
        <taxon>Eukaryota</taxon>
        <taxon>Viridiplantae</taxon>
        <taxon>Streptophyta</taxon>
        <taxon>Embryophyta</taxon>
        <taxon>Tracheophyta</taxon>
        <taxon>Spermatophyta</taxon>
        <taxon>Magnoliopsida</taxon>
        <taxon>eudicotyledons</taxon>
        <taxon>Gunneridae</taxon>
        <taxon>Pentapetalae</taxon>
        <taxon>rosids</taxon>
        <taxon>malvids</taxon>
        <taxon>Brassicales</taxon>
        <taxon>Brassicaceae</taxon>
        <taxon>Camelineae</taxon>
        <taxon>Arabidopsis</taxon>
    </lineage>
</organism>
<dbReference type="AlphaFoldDB" id="A0A8T1ZNE9"/>
<dbReference type="Proteomes" id="UP000694240">
    <property type="component" value="Chromosome 10"/>
</dbReference>